<reference evidence="1" key="2">
    <citation type="journal article" date="2015" name="Fish Shellfish Immunol.">
        <title>Early steps in the European eel (Anguilla anguilla)-Vibrio vulnificus interaction in the gills: Role of the RtxA13 toxin.</title>
        <authorList>
            <person name="Callol A."/>
            <person name="Pajuelo D."/>
            <person name="Ebbesson L."/>
            <person name="Teles M."/>
            <person name="MacKenzie S."/>
            <person name="Amaro C."/>
        </authorList>
    </citation>
    <scope>NUCLEOTIDE SEQUENCE</scope>
</reference>
<evidence type="ECO:0000313" key="1">
    <source>
        <dbReference type="EMBL" id="JAH67177.1"/>
    </source>
</evidence>
<sequence length="31" mass="3706">MPRLMDISEEMRKKSVKYISLEMVTKSFISK</sequence>
<proteinExistence type="predicted"/>
<name>A0A0E9UMZ9_ANGAN</name>
<accession>A0A0E9UMZ9</accession>
<dbReference type="AlphaFoldDB" id="A0A0E9UMZ9"/>
<dbReference type="EMBL" id="GBXM01041400">
    <property type="protein sequence ID" value="JAH67177.1"/>
    <property type="molecule type" value="Transcribed_RNA"/>
</dbReference>
<protein>
    <submittedName>
        <fullName evidence="1">Uncharacterized protein</fullName>
    </submittedName>
</protein>
<organism evidence="1">
    <name type="scientific">Anguilla anguilla</name>
    <name type="common">European freshwater eel</name>
    <name type="synonym">Muraena anguilla</name>
    <dbReference type="NCBI Taxonomy" id="7936"/>
    <lineage>
        <taxon>Eukaryota</taxon>
        <taxon>Metazoa</taxon>
        <taxon>Chordata</taxon>
        <taxon>Craniata</taxon>
        <taxon>Vertebrata</taxon>
        <taxon>Euteleostomi</taxon>
        <taxon>Actinopterygii</taxon>
        <taxon>Neopterygii</taxon>
        <taxon>Teleostei</taxon>
        <taxon>Anguilliformes</taxon>
        <taxon>Anguillidae</taxon>
        <taxon>Anguilla</taxon>
    </lineage>
</organism>
<reference evidence="1" key="1">
    <citation type="submission" date="2014-11" db="EMBL/GenBank/DDBJ databases">
        <authorList>
            <person name="Amaro Gonzalez C."/>
        </authorList>
    </citation>
    <scope>NUCLEOTIDE SEQUENCE</scope>
</reference>